<comment type="caution">
    <text evidence="6">Lacks conserved residue(s) required for the propagation of feature annotation.</text>
</comment>
<evidence type="ECO:0000256" key="6">
    <source>
        <dbReference type="PROSITE-ProRule" id="PRU00169"/>
    </source>
</evidence>
<protein>
    <recommendedName>
        <fullName evidence="2">histidine kinase</fullName>
        <ecNumber evidence="2">2.7.13.3</ecNumber>
    </recommendedName>
</protein>
<dbReference type="InterPro" id="IPR001789">
    <property type="entry name" value="Sig_transdc_resp-reg_receiver"/>
</dbReference>
<dbReference type="CDD" id="cd17546">
    <property type="entry name" value="REC_hyHK_CKI1_RcsC-like"/>
    <property type="match status" value="1"/>
</dbReference>
<evidence type="ECO:0000256" key="5">
    <source>
        <dbReference type="ARBA" id="ARBA00022777"/>
    </source>
</evidence>
<dbReference type="CDD" id="cd00082">
    <property type="entry name" value="HisKA"/>
    <property type="match status" value="2"/>
</dbReference>
<dbReference type="STRING" id="44941.A0A397UTZ9"/>
<sequence>MSLPLDYSGNIENEEQAYAKMVYNYDWSSTVLGPIDSWDPALKNALNMCLHTVFPAFLCIYPDWITIYNPAWSPIFKSKISYQQGLPVREIWPEVFDVLNSQFERQVIVRISGKGIFFDEFCYAVERDGYAEDAYFHHTFSPVIQSDGSVCAIFALGREITQKVLNVRRLKLVGEFDRRISEVTSLESACQIITKVLSDNNADIPYALIYLVDHKSNSGSGYSNARLMATTFDYDDKTGWKFPDDLPETLEIIDLAKDANKIYDTYIELKRHDATYSFLKCDSWPISLLLKEGGHIKLLLKDDSQAVLLLTKISLGEGRVLSAILICGINQRCALDEQYMEFLKLTLSHMNTFLLHAKAIEEEKMRSKVLADLNRQKVLFFQGISHELKTPLTLMLSPLDDIITICPKEASMMSHLQLIRRNSHRLLKLINSLLQFSNIEADKLKVNYRETNIAEFTQELVSNFKNMAETLGLEYVIDIPYSDKFNQAIGDKIYLDHDMYETIVFNLCSNALKHTWKGRITIRLYLDYKDNKKMVVLEISDTGVGIPEIALPNLFQRFYRVESQNSRSHEGTGIGLALVKELITCHGGDITVTSVVNQGTTFKCWFPIGHEHLSTNQITNQISFENPIVSGRELYNNQQLYLEESSQWIINNTREVQNEIIDKLSIDDQDTDIDKILADDVTSHDSTEKKYQILLVDDNNDMRDYLADLLKEFDVFRACDGQDAIRVLKKLKKLPDLILSDVMMPNMNGYELLDLLRSNLKTRLIPVILLSAKASEDCLVEGLDRGADDYLVKPFFPQELIARIRANIELSIIRRKISFQQSKQEETKQLLLSILNKILSGLNLNEALLNIVKEIHHILPNERIFIVTNDQSGFKNNKIVALYEDQKNITPMTNQSIKFNDGIKDKSQSLTNLQKSLDNNPGIDVFLDVYCENVCKNVSLLSAEIRLDNICWGWIKVHRSPNSVWLDSEIELLLQISNQISLGITYAHILEENAANEIKIKTAEAASMAKSQILANTSHELRTPLGAIIGILSSFEVANLTTDQKDMIDIMACASDIVLSIVNDILDVARLEARKIILMNTTFDLLELFESTIESFGRKAGNKRIELIMNCEVDKLPRYIKSDPERLKQVLSNLLSNSIKFTNKGKIVMTISMQLRDVMDEDKNKQTYGQIITKGNLLVELYDTGIGIDPEYIKYAWQSYSQSDMSMTKMQDGTGRSLSICKSLIEINGGEIKVESQLGIGSKFWFTWNIELLSITSSLSNTTQFGQIGYVLPHIIKTKRILIIHPFEDTRNALLNYFKTIKKIDAFETFNEGISAAKIYRELNNQSAYDVAFIGLYKDNEEEVMKATLELRGLETNDNNLIIIFIVFPNNEENDLAKKLIRKVGGMATVLHTPITWKKLINQLMHMENNYSAIDIYNKIFNVNENIFNRVANYDDITKSDSKMNECILCVDDNAINLENTLQQVSKLGYSTISATNGLEAVKLIYSKSNLLNDAYSSSSVFSDMDQTKSHKVSLIFTEYNLPLMSGFDVSQAIRAMKPPISNVPIIVLTALPVEEIRNKCIESGINDYLAKPLKTEELEKVLTKWIGKN</sequence>
<dbReference type="SMART" id="SM00387">
    <property type="entry name" value="HATPase_c"/>
    <property type="match status" value="2"/>
</dbReference>
<evidence type="ECO:0000256" key="4">
    <source>
        <dbReference type="ARBA" id="ARBA00022679"/>
    </source>
</evidence>
<dbReference type="InterPro" id="IPR004358">
    <property type="entry name" value="Sig_transdc_His_kin-like_C"/>
</dbReference>
<dbReference type="InterPro" id="IPR036097">
    <property type="entry name" value="HisK_dim/P_sf"/>
</dbReference>
<feature type="domain" description="Response regulatory" evidence="8">
    <location>
        <begin position="1447"/>
        <end position="1587"/>
    </location>
</feature>
<dbReference type="SUPFAM" id="SSF55781">
    <property type="entry name" value="GAF domain-like"/>
    <property type="match status" value="1"/>
</dbReference>
<dbReference type="Pfam" id="PF02518">
    <property type="entry name" value="HATPase_c"/>
    <property type="match status" value="2"/>
</dbReference>
<dbReference type="SUPFAM" id="SSF55874">
    <property type="entry name" value="ATPase domain of HSP90 chaperone/DNA topoisomerase II/histidine kinase"/>
    <property type="match status" value="2"/>
</dbReference>
<dbReference type="PROSITE" id="PS50110">
    <property type="entry name" value="RESPONSE_REGULATORY"/>
    <property type="match status" value="2"/>
</dbReference>
<organism evidence="9 10">
    <name type="scientific">Gigaspora rosea</name>
    <dbReference type="NCBI Taxonomy" id="44941"/>
    <lineage>
        <taxon>Eukaryota</taxon>
        <taxon>Fungi</taxon>
        <taxon>Fungi incertae sedis</taxon>
        <taxon>Mucoromycota</taxon>
        <taxon>Glomeromycotina</taxon>
        <taxon>Glomeromycetes</taxon>
        <taxon>Diversisporales</taxon>
        <taxon>Gigasporaceae</taxon>
        <taxon>Gigaspora</taxon>
    </lineage>
</organism>
<dbReference type="GO" id="GO:0000155">
    <property type="term" value="F:phosphorelay sensor kinase activity"/>
    <property type="evidence" value="ECO:0007669"/>
    <property type="project" value="InterPro"/>
</dbReference>
<dbReference type="Pfam" id="PF00512">
    <property type="entry name" value="HisKA"/>
    <property type="match status" value="2"/>
</dbReference>
<evidence type="ECO:0000259" key="7">
    <source>
        <dbReference type="PROSITE" id="PS50109"/>
    </source>
</evidence>
<evidence type="ECO:0000259" key="8">
    <source>
        <dbReference type="PROSITE" id="PS50110"/>
    </source>
</evidence>
<dbReference type="PANTHER" id="PTHR43047:SF71">
    <property type="entry name" value="HISTIDINE KINASE CONTAINING CHEY-HOMOLOGOUS RECEIVER DOMAIN-RELATED"/>
    <property type="match status" value="1"/>
</dbReference>
<proteinExistence type="predicted"/>
<evidence type="ECO:0000313" key="9">
    <source>
        <dbReference type="EMBL" id="RIB13111.1"/>
    </source>
</evidence>
<dbReference type="Gene3D" id="3.30.450.20">
    <property type="entry name" value="PAS domain"/>
    <property type="match status" value="1"/>
</dbReference>
<dbReference type="OrthoDB" id="60033at2759"/>
<evidence type="ECO:0000256" key="1">
    <source>
        <dbReference type="ARBA" id="ARBA00000085"/>
    </source>
</evidence>
<dbReference type="SUPFAM" id="SSF47384">
    <property type="entry name" value="Homodimeric domain of signal transducing histidine kinase"/>
    <property type="match status" value="2"/>
</dbReference>
<comment type="caution">
    <text evidence="9">The sequence shown here is derived from an EMBL/GenBank/DDBJ whole genome shotgun (WGS) entry which is preliminary data.</text>
</comment>
<dbReference type="PROSITE" id="PS50109">
    <property type="entry name" value="HIS_KIN"/>
    <property type="match status" value="2"/>
</dbReference>
<evidence type="ECO:0000256" key="2">
    <source>
        <dbReference type="ARBA" id="ARBA00012438"/>
    </source>
</evidence>
<dbReference type="InterPro" id="IPR005467">
    <property type="entry name" value="His_kinase_dom"/>
</dbReference>
<dbReference type="GO" id="GO:0005886">
    <property type="term" value="C:plasma membrane"/>
    <property type="evidence" value="ECO:0007669"/>
    <property type="project" value="TreeGrafter"/>
</dbReference>
<dbReference type="Pfam" id="PF00072">
    <property type="entry name" value="Response_reg"/>
    <property type="match status" value="2"/>
</dbReference>
<keyword evidence="3 6" id="KW-0597">Phosphoprotein</keyword>
<dbReference type="PRINTS" id="PR00344">
    <property type="entry name" value="BCTRLSENSOR"/>
</dbReference>
<dbReference type="GO" id="GO:0009927">
    <property type="term" value="F:histidine phosphotransfer kinase activity"/>
    <property type="evidence" value="ECO:0007669"/>
    <property type="project" value="TreeGrafter"/>
</dbReference>
<dbReference type="InterPro" id="IPR003661">
    <property type="entry name" value="HisK_dim/P_dom"/>
</dbReference>
<dbReference type="EMBL" id="QKWP01000956">
    <property type="protein sequence ID" value="RIB13111.1"/>
    <property type="molecule type" value="Genomic_DNA"/>
</dbReference>
<dbReference type="InterPro" id="IPR029016">
    <property type="entry name" value="GAF-like_dom_sf"/>
</dbReference>
<dbReference type="SMART" id="SM00448">
    <property type="entry name" value="REC"/>
    <property type="match status" value="2"/>
</dbReference>
<feature type="domain" description="Histidine kinase" evidence="7">
    <location>
        <begin position="383"/>
        <end position="610"/>
    </location>
</feature>
<dbReference type="Gene3D" id="3.40.50.2300">
    <property type="match status" value="2"/>
</dbReference>
<name>A0A397UTZ9_9GLOM</name>
<dbReference type="SUPFAM" id="SSF52172">
    <property type="entry name" value="CheY-like"/>
    <property type="match status" value="2"/>
</dbReference>
<feature type="domain" description="Response regulatory" evidence="8">
    <location>
        <begin position="692"/>
        <end position="808"/>
    </location>
</feature>
<dbReference type="Gene3D" id="3.30.450.40">
    <property type="match status" value="1"/>
</dbReference>
<dbReference type="InterPro" id="IPR036890">
    <property type="entry name" value="HATPase_C_sf"/>
</dbReference>
<dbReference type="SMART" id="SM00388">
    <property type="entry name" value="HisKA"/>
    <property type="match status" value="2"/>
</dbReference>
<dbReference type="Gene3D" id="3.30.565.10">
    <property type="entry name" value="Histidine kinase-like ATPase, C-terminal domain"/>
    <property type="match status" value="2"/>
</dbReference>
<accession>A0A397UTZ9</accession>
<keyword evidence="4" id="KW-0808">Transferase</keyword>
<dbReference type="Proteomes" id="UP000266673">
    <property type="component" value="Unassembled WGS sequence"/>
</dbReference>
<dbReference type="FunFam" id="3.30.565.10:FF:000006">
    <property type="entry name" value="Sensor histidine kinase WalK"/>
    <property type="match status" value="1"/>
</dbReference>
<comment type="catalytic activity">
    <reaction evidence="1">
        <text>ATP + protein L-histidine = ADP + protein N-phospho-L-histidine.</text>
        <dbReference type="EC" id="2.7.13.3"/>
    </reaction>
</comment>
<dbReference type="Gene3D" id="1.10.287.130">
    <property type="match status" value="2"/>
</dbReference>
<keyword evidence="5" id="KW-0418">Kinase</keyword>
<feature type="domain" description="Histidine kinase" evidence="7">
    <location>
        <begin position="1016"/>
        <end position="1252"/>
    </location>
</feature>
<keyword evidence="10" id="KW-1185">Reference proteome</keyword>
<dbReference type="InterPro" id="IPR003594">
    <property type="entry name" value="HATPase_dom"/>
</dbReference>
<dbReference type="PANTHER" id="PTHR43047">
    <property type="entry name" value="TWO-COMPONENT HISTIDINE PROTEIN KINASE"/>
    <property type="match status" value="1"/>
</dbReference>
<evidence type="ECO:0000256" key="3">
    <source>
        <dbReference type="ARBA" id="ARBA00022553"/>
    </source>
</evidence>
<feature type="modified residue" description="4-aspartylphosphate" evidence="6">
    <location>
        <position position="741"/>
    </location>
</feature>
<dbReference type="EC" id="2.7.13.3" evidence="2"/>
<reference evidence="9 10" key="1">
    <citation type="submission" date="2018-06" db="EMBL/GenBank/DDBJ databases">
        <title>Comparative genomics reveals the genomic features of Rhizophagus irregularis, R. cerebriforme, R. diaphanum and Gigaspora rosea, and their symbiotic lifestyle signature.</title>
        <authorList>
            <person name="Morin E."/>
            <person name="San Clemente H."/>
            <person name="Chen E.C.H."/>
            <person name="De La Providencia I."/>
            <person name="Hainaut M."/>
            <person name="Kuo A."/>
            <person name="Kohler A."/>
            <person name="Murat C."/>
            <person name="Tang N."/>
            <person name="Roy S."/>
            <person name="Loubradou J."/>
            <person name="Henrissat B."/>
            <person name="Grigoriev I.V."/>
            <person name="Corradi N."/>
            <person name="Roux C."/>
            <person name="Martin F.M."/>
        </authorList>
    </citation>
    <scope>NUCLEOTIDE SEQUENCE [LARGE SCALE GENOMIC DNA]</scope>
    <source>
        <strain evidence="9 10">DAOM 194757</strain>
    </source>
</reference>
<dbReference type="InterPro" id="IPR011006">
    <property type="entry name" value="CheY-like_superfamily"/>
</dbReference>
<gene>
    <name evidence="9" type="ORF">C2G38_2249054</name>
</gene>
<evidence type="ECO:0000313" key="10">
    <source>
        <dbReference type="Proteomes" id="UP000266673"/>
    </source>
</evidence>